<reference evidence="1" key="1">
    <citation type="submission" date="2023-04" db="EMBL/GenBank/DDBJ databases">
        <title>Aspergillus oryzae NBRC 4228.</title>
        <authorList>
            <person name="Ichikawa N."/>
            <person name="Sato H."/>
            <person name="Tonouchi N."/>
        </authorList>
    </citation>
    <scope>NUCLEOTIDE SEQUENCE</scope>
    <source>
        <strain evidence="1">NBRC 4228</strain>
    </source>
</reference>
<evidence type="ECO:0000313" key="2">
    <source>
        <dbReference type="Proteomes" id="UP001165205"/>
    </source>
</evidence>
<dbReference type="AlphaFoldDB" id="A0AAN5BS89"/>
<sequence>MSINRFTEAIMAWKYSMGLNNGLQLLVEHFKAQGYAAHGKNLNRVPNWLLYFVSDKSNLDVLHERLLSSDFNERLLGLLVGDSDTGASLPCEKQTLLPLSPLDVVRRKTAYLAYRIVAPWQDCCRSHAEMIAIFWTQFRHLLVRFPSPFSRIKAYRNFRSFLSSHLPKTSLDAPAALSNFNQSSSSKNRPRLRERLSMTWKEHEMETLIRNLILGFKVRTAGFKPDQPLIRVKPNNNDLELTNEFEQALTDVSNFSMQANFIAQYPDLAPYIRADIRSFAPTLPPSVSLPRPTPSLPVGTQALEPDTLWPQPRLFSQSTMQHPPNPLYSSPYLYPTEGYRKEQTMVCPGSTVPIMGGNRDNQPLFTHSSLDSFSNTGNAETLDLSGLQSGDYFDPNLPRSLPSFNPPVVDNPRDPCTAGSLDLDSWDMFGGGDILQIPPSQ</sequence>
<comment type="caution">
    <text evidence="1">The sequence shown here is derived from an EMBL/GenBank/DDBJ whole genome shotgun (WGS) entry which is preliminary data.</text>
</comment>
<organism evidence="1 2">
    <name type="scientific">Aspergillus oryzae</name>
    <name type="common">Yellow koji mold</name>
    <dbReference type="NCBI Taxonomy" id="5062"/>
    <lineage>
        <taxon>Eukaryota</taxon>
        <taxon>Fungi</taxon>
        <taxon>Dikarya</taxon>
        <taxon>Ascomycota</taxon>
        <taxon>Pezizomycotina</taxon>
        <taxon>Eurotiomycetes</taxon>
        <taxon>Eurotiomycetidae</taxon>
        <taxon>Eurotiales</taxon>
        <taxon>Aspergillaceae</taxon>
        <taxon>Aspergillus</taxon>
        <taxon>Aspergillus subgen. Circumdati</taxon>
    </lineage>
</organism>
<name>A0AAN5BS89_ASPOZ</name>
<accession>A0AAN5BS89</accession>
<gene>
    <name evidence="1" type="ORF">Aory04_000086700</name>
</gene>
<proteinExistence type="predicted"/>
<evidence type="ECO:0000313" key="1">
    <source>
        <dbReference type="EMBL" id="GMG23419.1"/>
    </source>
</evidence>
<protein>
    <submittedName>
        <fullName evidence="1">Unnamed protein product</fullName>
    </submittedName>
</protein>
<dbReference type="Proteomes" id="UP001165205">
    <property type="component" value="Unassembled WGS sequence"/>
</dbReference>
<dbReference type="EMBL" id="BSYA01000005">
    <property type="protein sequence ID" value="GMG23419.1"/>
    <property type="molecule type" value="Genomic_DNA"/>
</dbReference>